<keyword evidence="9" id="KW-0206">Cytoskeleton</keyword>
<comment type="similarity">
    <text evidence="3">Belongs to the MNS1 family.</text>
</comment>
<reference evidence="16" key="1">
    <citation type="submission" date="2025-08" db="UniProtKB">
        <authorList>
            <consortium name="Ensembl"/>
        </authorList>
    </citation>
    <scope>IDENTIFICATION</scope>
</reference>
<dbReference type="AlphaFoldDB" id="A0A8C2GYU8"/>
<evidence type="ECO:0000256" key="14">
    <source>
        <dbReference type="SAM" id="Coils"/>
    </source>
</evidence>
<dbReference type="PANTHER" id="PTHR19265">
    <property type="entry name" value="MEIOSIS-SPECIFIC NUCLEAR STRUCTURAL PROTEIN 1"/>
    <property type="match status" value="1"/>
</dbReference>
<dbReference type="Pfam" id="PF13868">
    <property type="entry name" value="TPH"/>
    <property type="match status" value="1"/>
</dbReference>
<dbReference type="GO" id="GO:0044782">
    <property type="term" value="P:cilium organization"/>
    <property type="evidence" value="ECO:0007669"/>
    <property type="project" value="TreeGrafter"/>
</dbReference>
<evidence type="ECO:0000256" key="4">
    <source>
        <dbReference type="ARBA" id="ARBA00014813"/>
    </source>
</evidence>
<keyword evidence="7 14" id="KW-0175">Coiled coil</keyword>
<keyword evidence="6" id="KW-0282">Flagellum</keyword>
<keyword evidence="10" id="KW-0539">Nucleus</keyword>
<evidence type="ECO:0000256" key="1">
    <source>
        <dbReference type="ARBA" id="ARBA00004123"/>
    </source>
</evidence>
<evidence type="ECO:0000259" key="15">
    <source>
        <dbReference type="Pfam" id="PF13868"/>
    </source>
</evidence>
<sequence>MLVKKPRVVCLTNCVIVADATIDARIKVKLISEAVLWNLVETVSLQSFMSQQRDISHSHHQKMMLEFRKQEEMREDQTKRISRERQLQANIQCDERVEKKRFLRKMQDEEYGRQIEESLLKVEDRQFRERQLEQEERMAKELARINNEKLRDEKMRQCIKENSVELRELELKLKSAYMNRERAAQVAEKEAVRYETMRQEAAVACKMKDEHKCADMEKEKQEQRKYEEVVRYQQELERQLEEKEHKRQEAYEEFLKEKLMVDEIVRKIYEEDQRELQLRLEKVVATQRYIEDFKKQQAEWRHLEREKVEAENRRIIEFAHYQQRKEEDRMATVKEREQAKETLHKMLSVQIEMEKREREKMERVREELHLEEQAEAARQQEIEEMEKRIRQRLELQQTCREMMAFKQLRIQAEKEEEEAFRQLLMAKFAEDDRIEQMNGQKRRMKQLEHKRAVEKLLEERRQQYLAEQEREEEERAMEKEREAQRRKIIEEERQRLLKQHATKLLGYLPKGIFREDDLEHFDEDFKNNFKQRQADIFSDEGWGDASQ</sequence>
<comment type="subcellular location">
    <subcellularLocation>
        <location evidence="2">Cytoplasm</location>
        <location evidence="2">Cytoskeleton</location>
        <location evidence="2">Flagellum axoneme</location>
    </subcellularLocation>
    <subcellularLocation>
        <location evidence="1">Nucleus</location>
    </subcellularLocation>
</comment>
<dbReference type="GO" id="GO:0031514">
    <property type="term" value="C:motile cilium"/>
    <property type="evidence" value="ECO:0007669"/>
    <property type="project" value="TreeGrafter"/>
</dbReference>
<organism evidence="16 17">
    <name type="scientific">Cyprinus carpio</name>
    <name type="common">Common carp</name>
    <dbReference type="NCBI Taxonomy" id="7962"/>
    <lineage>
        <taxon>Eukaryota</taxon>
        <taxon>Metazoa</taxon>
        <taxon>Chordata</taxon>
        <taxon>Craniata</taxon>
        <taxon>Vertebrata</taxon>
        <taxon>Euteleostomi</taxon>
        <taxon>Actinopterygii</taxon>
        <taxon>Neopterygii</taxon>
        <taxon>Teleostei</taxon>
        <taxon>Ostariophysi</taxon>
        <taxon>Cypriniformes</taxon>
        <taxon>Cyprinidae</taxon>
        <taxon>Cyprininae</taxon>
        <taxon>Cyprinus</taxon>
    </lineage>
</organism>
<keyword evidence="8" id="KW-0969">Cilium</keyword>
<evidence type="ECO:0000256" key="8">
    <source>
        <dbReference type="ARBA" id="ARBA00023069"/>
    </source>
</evidence>
<proteinExistence type="inferred from homology"/>
<evidence type="ECO:0000256" key="2">
    <source>
        <dbReference type="ARBA" id="ARBA00004611"/>
    </source>
</evidence>
<dbReference type="GO" id="GO:0051321">
    <property type="term" value="P:meiotic cell cycle"/>
    <property type="evidence" value="ECO:0007669"/>
    <property type="project" value="UniProtKB-KW"/>
</dbReference>
<dbReference type="Ensembl" id="ENSCCRT00020006810.1">
    <property type="protein sequence ID" value="ENSCCRP00020006017.1"/>
    <property type="gene ID" value="ENSCCRG00020003394.1"/>
</dbReference>
<evidence type="ECO:0000256" key="3">
    <source>
        <dbReference type="ARBA" id="ARBA00009158"/>
    </source>
</evidence>
<accession>A0A8C2GYU8</accession>
<keyword evidence="11" id="KW-0469">Meiosis</keyword>
<name>A0A8C2GYU8_CYPCA</name>
<evidence type="ECO:0000313" key="17">
    <source>
        <dbReference type="Proteomes" id="UP000694701"/>
    </source>
</evidence>
<evidence type="ECO:0000256" key="13">
    <source>
        <dbReference type="ARBA" id="ARBA00046114"/>
    </source>
</evidence>
<feature type="coiled-coil region" evidence="14">
    <location>
        <begin position="222"/>
        <end position="253"/>
    </location>
</feature>
<evidence type="ECO:0000256" key="9">
    <source>
        <dbReference type="ARBA" id="ARBA00023212"/>
    </source>
</evidence>
<dbReference type="InterPro" id="IPR026504">
    <property type="entry name" value="MNS1"/>
</dbReference>
<feature type="coiled-coil region" evidence="14">
    <location>
        <begin position="454"/>
        <end position="499"/>
    </location>
</feature>
<keyword evidence="12" id="KW-0966">Cell projection</keyword>
<dbReference type="PANTHER" id="PTHR19265:SF0">
    <property type="entry name" value="MEIOSIS-SPECIFIC NUCLEAR STRUCTURAL PROTEIN 1"/>
    <property type="match status" value="1"/>
</dbReference>
<evidence type="ECO:0000256" key="5">
    <source>
        <dbReference type="ARBA" id="ARBA00022490"/>
    </source>
</evidence>
<protein>
    <recommendedName>
        <fullName evidence="4">Meiosis-specific nuclear structural protein 1</fullName>
    </recommendedName>
</protein>
<evidence type="ECO:0000256" key="10">
    <source>
        <dbReference type="ARBA" id="ARBA00023242"/>
    </source>
</evidence>
<dbReference type="InterPro" id="IPR043597">
    <property type="entry name" value="TPH_dom"/>
</dbReference>
<feature type="coiled-coil region" evidence="14">
    <location>
        <begin position="128"/>
        <end position="186"/>
    </location>
</feature>
<dbReference type="GO" id="GO:0005634">
    <property type="term" value="C:nucleus"/>
    <property type="evidence" value="ECO:0007669"/>
    <property type="project" value="UniProtKB-SubCell"/>
</dbReference>
<feature type="coiled-coil region" evidence="14">
    <location>
        <begin position="351"/>
        <end position="388"/>
    </location>
</feature>
<keyword evidence="5" id="KW-0963">Cytoplasm</keyword>
<feature type="domain" description="Trichohyalin-plectin-homology" evidence="15">
    <location>
        <begin position="159"/>
        <end position="510"/>
    </location>
</feature>
<evidence type="ECO:0000313" key="16">
    <source>
        <dbReference type="Ensembl" id="ENSCCRP00020006017.1"/>
    </source>
</evidence>
<comment type="function">
    <text evidence="13">Microtubule inner protein (MIP) part of the dynein-decorated doublet microtubules (DMTs) in cilia axoneme, which is required for motile cilia beating. May play a role in the control of meiotic division and germ cell differentiation through regulation of pairing and recombination during meiosis. Required for sperm flagella assembly. May play a role in the assembly and function of the outer dynein arm-docking complex (ODA-DC). ODA-DC mediates outer dynein arms (ODA) binding onto the axonemal doublet microtubules.</text>
</comment>
<evidence type="ECO:0000256" key="6">
    <source>
        <dbReference type="ARBA" id="ARBA00022846"/>
    </source>
</evidence>
<evidence type="ECO:0000256" key="11">
    <source>
        <dbReference type="ARBA" id="ARBA00023254"/>
    </source>
</evidence>
<dbReference type="Proteomes" id="UP000694701">
    <property type="component" value="Unplaced"/>
</dbReference>
<evidence type="ECO:0000256" key="7">
    <source>
        <dbReference type="ARBA" id="ARBA00023054"/>
    </source>
</evidence>
<evidence type="ECO:0000256" key="12">
    <source>
        <dbReference type="ARBA" id="ARBA00023273"/>
    </source>
</evidence>